<organism evidence="11 17">
    <name type="scientific">Campylobacter coli</name>
    <dbReference type="NCBI Taxonomy" id="195"/>
    <lineage>
        <taxon>Bacteria</taxon>
        <taxon>Pseudomonadati</taxon>
        <taxon>Campylobacterota</taxon>
        <taxon>Epsilonproteobacteria</taxon>
        <taxon>Campylobacterales</taxon>
        <taxon>Campylobacteraceae</taxon>
        <taxon>Campylobacter</taxon>
    </lineage>
</organism>
<dbReference type="Proteomes" id="UP000365807">
    <property type="component" value="Unassembled WGS sequence"/>
</dbReference>
<evidence type="ECO:0000256" key="6">
    <source>
        <dbReference type="ARBA" id="ARBA00023136"/>
    </source>
</evidence>
<accession>A0A1B3XBJ2</accession>
<keyword evidence="5" id="KW-0408">Iron</keyword>
<dbReference type="GO" id="GO:0020037">
    <property type="term" value="F:heme binding"/>
    <property type="evidence" value="ECO:0007669"/>
    <property type="project" value="TreeGrafter"/>
</dbReference>
<dbReference type="PANTHER" id="PTHR36964">
    <property type="entry name" value="PROTEIN-METHIONINE-SULFOXIDE REDUCTASE HEME-BINDING SUBUNIT MSRQ"/>
    <property type="match status" value="1"/>
</dbReference>
<reference evidence="9 15" key="2">
    <citation type="submission" date="2018-05" db="EMBL/GenBank/DDBJ databases">
        <authorList>
            <consortium name="GenomeTrakr network: Whole genome sequencing for foodborne pathogen traceback"/>
        </authorList>
    </citation>
    <scope>NUCLEOTIDE SEQUENCE [LARGE SCALE GENOMIC DNA]</scope>
    <source>
        <strain evidence="9 15">NC_C6016</strain>
    </source>
</reference>
<proteinExistence type="predicted"/>
<evidence type="ECO:0000313" key="18">
    <source>
        <dbReference type="Proteomes" id="UP000411403"/>
    </source>
</evidence>
<evidence type="ECO:0000313" key="16">
    <source>
        <dbReference type="Proteomes" id="UP000365807"/>
    </source>
</evidence>
<keyword evidence="2" id="KW-0813">Transport</keyword>
<evidence type="ECO:0000256" key="4">
    <source>
        <dbReference type="ARBA" id="ARBA00022989"/>
    </source>
</evidence>
<keyword evidence="4 7" id="KW-1133">Transmembrane helix</keyword>
<dbReference type="RefSeq" id="WP_002778309.1">
    <property type="nucleotide sequence ID" value="NZ_AANHVQ020000005.1"/>
</dbReference>
<dbReference type="InterPro" id="IPR013130">
    <property type="entry name" value="Fe3_Rdtase_TM_dom"/>
</dbReference>
<feature type="transmembrane region" description="Helical" evidence="7">
    <location>
        <begin position="106"/>
        <end position="123"/>
    </location>
</feature>
<name>A0A1B3XBJ2_CAMCO</name>
<dbReference type="GO" id="GO:0005886">
    <property type="term" value="C:plasma membrane"/>
    <property type="evidence" value="ECO:0007669"/>
    <property type="project" value="TreeGrafter"/>
</dbReference>
<dbReference type="Proteomes" id="UP000411403">
    <property type="component" value="Unassembled WGS sequence"/>
</dbReference>
<evidence type="ECO:0000256" key="7">
    <source>
        <dbReference type="SAM" id="Phobius"/>
    </source>
</evidence>
<dbReference type="STRING" id="195.ATE51_03458"/>
<feature type="domain" description="Ferric oxidoreductase" evidence="8">
    <location>
        <begin position="40"/>
        <end position="129"/>
    </location>
</feature>
<dbReference type="PANTHER" id="PTHR36964:SF1">
    <property type="entry name" value="PROTEIN-METHIONINE-SULFOXIDE REDUCTASE HEME-BINDING SUBUNIT MSRQ"/>
    <property type="match status" value="1"/>
</dbReference>
<reference evidence="11 17" key="1">
    <citation type="submission" date="2018-05" db="EMBL/GenBank/DDBJ databases">
        <authorList>
            <consortium name="NARMS: The National Antimicrobial Resistance Monitoring System"/>
        </authorList>
    </citation>
    <scope>NUCLEOTIDE SEQUENCE [LARGE SCALE GENOMIC DNA]</scope>
    <source>
        <strain evidence="13 18">CVM N17C171</strain>
        <strain evidence="12 14">CVM N17C548</strain>
        <strain evidence="10 16">FSIS11807978</strain>
        <strain evidence="11 17">FSIS1711007</strain>
    </source>
</reference>
<feature type="transmembrane region" description="Helical" evidence="7">
    <location>
        <begin position="5"/>
        <end position="23"/>
    </location>
</feature>
<dbReference type="KEGG" id="ccof:VC76_01985"/>
<dbReference type="Proteomes" id="UP000361993">
    <property type="component" value="Unassembled WGS sequence"/>
</dbReference>
<evidence type="ECO:0000256" key="5">
    <source>
        <dbReference type="ARBA" id="ARBA00023004"/>
    </source>
</evidence>
<dbReference type="EMBL" id="AACGFG010000003">
    <property type="protein sequence ID" value="EAK4357916.1"/>
    <property type="molecule type" value="Genomic_DNA"/>
</dbReference>
<dbReference type="GeneID" id="66544620"/>
<dbReference type="GO" id="GO:0010181">
    <property type="term" value="F:FMN binding"/>
    <property type="evidence" value="ECO:0007669"/>
    <property type="project" value="TreeGrafter"/>
</dbReference>
<keyword evidence="6 7" id="KW-0472">Membrane</keyword>
<dbReference type="EMBL" id="AACGUZ010000002">
    <property type="protein sequence ID" value="EAK5102935.1"/>
    <property type="molecule type" value="Genomic_DNA"/>
</dbReference>
<evidence type="ECO:0000313" key="11">
    <source>
        <dbReference type="EMBL" id="EAK5102935.1"/>
    </source>
</evidence>
<dbReference type="InterPro" id="IPR022837">
    <property type="entry name" value="MsrQ-like"/>
</dbReference>
<feature type="transmembrane region" description="Helical" evidence="7">
    <location>
        <begin position="156"/>
        <end position="174"/>
    </location>
</feature>
<comment type="subcellular location">
    <subcellularLocation>
        <location evidence="1">Membrane</location>
        <topology evidence="1">Multi-pass membrane protein</topology>
    </subcellularLocation>
</comment>
<dbReference type="Proteomes" id="UP000352088">
    <property type="component" value="Unassembled WGS sequence"/>
</dbReference>
<evidence type="ECO:0000256" key="2">
    <source>
        <dbReference type="ARBA" id="ARBA00022448"/>
    </source>
</evidence>
<evidence type="ECO:0000313" key="12">
    <source>
        <dbReference type="EMBL" id="EAL6850829.1"/>
    </source>
</evidence>
<evidence type="ECO:0000313" key="13">
    <source>
        <dbReference type="EMBL" id="EAL9204613.1"/>
    </source>
</evidence>
<dbReference type="Pfam" id="PF01794">
    <property type="entry name" value="Ferric_reduct"/>
    <property type="match status" value="1"/>
</dbReference>
<evidence type="ECO:0000256" key="3">
    <source>
        <dbReference type="ARBA" id="ARBA00022692"/>
    </source>
</evidence>
<evidence type="ECO:0000313" key="15">
    <source>
        <dbReference type="Proteomes" id="UP000361993"/>
    </source>
</evidence>
<comment type="caution">
    <text evidence="11">The sequence shown here is derived from an EMBL/GenBank/DDBJ whole genome shotgun (WGS) entry which is preliminary data.</text>
</comment>
<evidence type="ECO:0000313" key="17">
    <source>
        <dbReference type="Proteomes" id="UP000409545"/>
    </source>
</evidence>
<evidence type="ECO:0000313" key="9">
    <source>
        <dbReference type="EMBL" id="EAK1509087.1"/>
    </source>
</evidence>
<dbReference type="EMBL" id="AACQHW010000004">
    <property type="protein sequence ID" value="EAL6850829.1"/>
    <property type="molecule type" value="Genomic_DNA"/>
</dbReference>
<evidence type="ECO:0000313" key="14">
    <source>
        <dbReference type="Proteomes" id="UP000352088"/>
    </source>
</evidence>
<gene>
    <name evidence="11" type="ORF">B9Q54_01410</name>
    <name evidence="10" type="ORF">C6T04_03085</name>
    <name evidence="9" type="ORF">CJD00_02150</name>
    <name evidence="12" type="ORF">DSX26_05020</name>
    <name evidence="13" type="ORF">DYU70_05490</name>
</gene>
<evidence type="ECO:0000313" key="10">
    <source>
        <dbReference type="EMBL" id="EAK4357916.1"/>
    </source>
</evidence>
<protein>
    <submittedName>
        <fullName evidence="11">Sulfite oxidase heme-binding subunit YedZ</fullName>
    </submittedName>
</protein>
<feature type="transmembrane region" description="Helical" evidence="7">
    <location>
        <begin position="67"/>
        <end position="86"/>
    </location>
</feature>
<keyword evidence="3 7" id="KW-0812">Transmembrane</keyword>
<feature type="transmembrane region" description="Helical" evidence="7">
    <location>
        <begin position="35"/>
        <end position="55"/>
    </location>
</feature>
<dbReference type="EMBL" id="AACDUL010000002">
    <property type="protein sequence ID" value="EAK1509087.1"/>
    <property type="molecule type" value="Genomic_DNA"/>
</dbReference>
<evidence type="ECO:0000259" key="8">
    <source>
        <dbReference type="Pfam" id="PF01794"/>
    </source>
</evidence>
<evidence type="ECO:0000256" key="1">
    <source>
        <dbReference type="ARBA" id="ARBA00004141"/>
    </source>
</evidence>
<dbReference type="GO" id="GO:0016679">
    <property type="term" value="F:oxidoreductase activity, acting on diphenols and related substances as donors"/>
    <property type="evidence" value="ECO:0007669"/>
    <property type="project" value="TreeGrafter"/>
</dbReference>
<feature type="transmembrane region" description="Helical" evidence="7">
    <location>
        <begin position="135"/>
        <end position="150"/>
    </location>
</feature>
<sequence>MRTKYFKFLAYFAFLASLIYGFYHILKAFDFVKEAYIYTGVFALFFLNLSLLFSLCKFKKTKSYPKLLGIFAAFWAFLHFLNYFIFDRNANFLRLFDDISHRLLEASGFFAFIIIFFMFLSSFRFFKRIEKIRKLGYVCLVLASYHYFLSPKVPMFWEWSALMLSLVYFMIRYLKFFKFKKA</sequence>
<dbReference type="EMBL" id="AACSIE010000004">
    <property type="protein sequence ID" value="EAL9204613.1"/>
    <property type="molecule type" value="Genomic_DNA"/>
</dbReference>
<dbReference type="Proteomes" id="UP000409545">
    <property type="component" value="Unassembled WGS sequence"/>
</dbReference>
<dbReference type="OrthoDB" id="5362134at2"/>
<dbReference type="AlphaFoldDB" id="A0A1B3XBJ2"/>